<sequence length="140" mass="15050">MRSYESTASIAASPDDVWAALVDAGSWPSWDSGVDAVEGTLAEGQKITIRSSVAPGRAFPVTVTAFEPFSRLVFSGGMPLGLFRGERTYTLTPDGAGTAFRMREEYSGPLLPLIWRSMPDLQPSFDQFAAGLEQRVESGA</sequence>
<comment type="caution">
    <text evidence="1">The sequence shown here is derived from an EMBL/GenBank/DDBJ whole genome shotgun (WGS) entry which is preliminary data.</text>
</comment>
<dbReference type="AlphaFoldDB" id="A0A853CLL8"/>
<reference evidence="1 2" key="1">
    <citation type="submission" date="2020-07" db="EMBL/GenBank/DDBJ databases">
        <title>Sequencing the genomes of 1000 actinobacteria strains.</title>
        <authorList>
            <person name="Klenk H.-P."/>
        </authorList>
    </citation>
    <scope>NUCLEOTIDE SEQUENCE [LARGE SCALE GENOMIC DNA]</scope>
    <source>
        <strain evidence="1 2">DSM 104001</strain>
    </source>
</reference>
<dbReference type="RefSeq" id="WP_179718272.1">
    <property type="nucleotide sequence ID" value="NZ_JACBZT010000001.1"/>
</dbReference>
<proteinExistence type="predicted"/>
<keyword evidence="2" id="KW-1185">Reference proteome</keyword>
<protein>
    <recommendedName>
        <fullName evidence="3">Polyketide cyclase / dehydrase and lipid transport</fullName>
    </recommendedName>
</protein>
<dbReference type="Gene3D" id="3.30.530.20">
    <property type="match status" value="1"/>
</dbReference>
<gene>
    <name evidence="1" type="ORF">GGQ55_003131</name>
</gene>
<evidence type="ECO:0000313" key="2">
    <source>
        <dbReference type="Proteomes" id="UP000541969"/>
    </source>
</evidence>
<evidence type="ECO:0000313" key="1">
    <source>
        <dbReference type="EMBL" id="NYJ06853.1"/>
    </source>
</evidence>
<organism evidence="1 2">
    <name type="scientific">Petropleomorpha daqingensis</name>
    <dbReference type="NCBI Taxonomy" id="2026353"/>
    <lineage>
        <taxon>Bacteria</taxon>
        <taxon>Bacillati</taxon>
        <taxon>Actinomycetota</taxon>
        <taxon>Actinomycetes</taxon>
        <taxon>Geodermatophilales</taxon>
        <taxon>Geodermatophilaceae</taxon>
        <taxon>Petropleomorpha</taxon>
    </lineage>
</organism>
<dbReference type="CDD" id="cd07822">
    <property type="entry name" value="SRPBCC_4"/>
    <property type="match status" value="1"/>
</dbReference>
<dbReference type="InterPro" id="IPR023393">
    <property type="entry name" value="START-like_dom_sf"/>
</dbReference>
<evidence type="ECO:0008006" key="3">
    <source>
        <dbReference type="Google" id="ProtNLM"/>
    </source>
</evidence>
<accession>A0A853CLL8</accession>
<dbReference type="EMBL" id="JACBZT010000001">
    <property type="protein sequence ID" value="NYJ06853.1"/>
    <property type="molecule type" value="Genomic_DNA"/>
</dbReference>
<dbReference type="Pfam" id="PF10604">
    <property type="entry name" value="Polyketide_cyc2"/>
    <property type="match status" value="1"/>
</dbReference>
<dbReference type="SUPFAM" id="SSF55961">
    <property type="entry name" value="Bet v1-like"/>
    <property type="match status" value="1"/>
</dbReference>
<name>A0A853CLL8_9ACTN</name>
<dbReference type="Proteomes" id="UP000541969">
    <property type="component" value="Unassembled WGS sequence"/>
</dbReference>
<dbReference type="InterPro" id="IPR019587">
    <property type="entry name" value="Polyketide_cyclase/dehydratase"/>
</dbReference>